<evidence type="ECO:0000313" key="2">
    <source>
        <dbReference type="EMBL" id="XCM83394.1"/>
    </source>
</evidence>
<sequence length="426" mass="44149">MEQGEITLRKNLRAVLTAVGAATIVLVSGAAASAETTAYGELFDYSGAWVSTQKCVNSVVMGRSNGQIYAYGITKCGGNKSSLHPEASLAGNGGQNGMEGKNAVCFNVSYCESPRVYLQEISGVTYRSTNAGTVAGDFMPPDENALAHAQVIGGRSNRAGSEAGSGRVRWADFDGDGRADYWIVNPSGSVNVYLNKGGDGHGGWQDMGQVASGLTTDSTRVRFADFNGDGKADYLLINPSGSVNVYLNNGGDGHGGWQGLNTVTSGLTSDASRVRFTDIDGDGRTDYNVINPNGSITTYLNRGGDTSGGWTDYGQIAGGLTGDLTRIRLADINGEGRADYNVINPNGSITTYLNNGGDGHGGWTNYGQAATGTTTNQNAVTLTDFTGDGRADYLVTNPDGSVNAYANNGGDGHGGWTDLGRIAAGA</sequence>
<proteinExistence type="predicted"/>
<dbReference type="InterPro" id="IPR028994">
    <property type="entry name" value="Integrin_alpha_N"/>
</dbReference>
<organism evidence="2">
    <name type="scientific">Kitasatospora camelliae</name>
    <dbReference type="NCBI Taxonomy" id="3156397"/>
    <lineage>
        <taxon>Bacteria</taxon>
        <taxon>Bacillati</taxon>
        <taxon>Actinomycetota</taxon>
        <taxon>Actinomycetes</taxon>
        <taxon>Kitasatosporales</taxon>
        <taxon>Streptomycetaceae</taxon>
        <taxon>Kitasatospora</taxon>
    </lineage>
</organism>
<dbReference type="PANTHER" id="PTHR46580:SF4">
    <property type="entry name" value="ATP_GTP-BINDING PROTEIN"/>
    <property type="match status" value="1"/>
</dbReference>
<keyword evidence="1" id="KW-0732">Signal</keyword>
<dbReference type="KEGG" id="kcm:ABWK59_32955"/>
<reference evidence="2" key="1">
    <citation type="submission" date="2024-06" db="EMBL/GenBank/DDBJ databases">
        <title>The genome sequences of Kitasatospora sp. strain HUAS MG31.</title>
        <authorList>
            <person name="Mo P."/>
        </authorList>
    </citation>
    <scope>NUCLEOTIDE SEQUENCE</scope>
    <source>
        <strain evidence="2">HUAS MG31</strain>
    </source>
</reference>
<dbReference type="AlphaFoldDB" id="A0AAU8K5V0"/>
<dbReference type="Gene3D" id="2.130.10.130">
    <property type="entry name" value="Integrin alpha, N-terminal"/>
    <property type="match status" value="1"/>
</dbReference>
<dbReference type="InterPro" id="IPR013517">
    <property type="entry name" value="FG-GAP"/>
</dbReference>
<dbReference type="PANTHER" id="PTHR46580">
    <property type="entry name" value="SENSOR KINASE-RELATED"/>
    <property type="match status" value="1"/>
</dbReference>
<dbReference type="EMBL" id="CP159872">
    <property type="protein sequence ID" value="XCM83394.1"/>
    <property type="molecule type" value="Genomic_DNA"/>
</dbReference>
<evidence type="ECO:0000256" key="1">
    <source>
        <dbReference type="ARBA" id="ARBA00022729"/>
    </source>
</evidence>
<accession>A0AAU8K5V0</accession>
<name>A0AAU8K5V0_9ACTN</name>
<dbReference type="SUPFAM" id="SSF69318">
    <property type="entry name" value="Integrin alpha N-terminal domain"/>
    <property type="match status" value="1"/>
</dbReference>
<dbReference type="RefSeq" id="WP_354644330.1">
    <property type="nucleotide sequence ID" value="NZ_CP159872.1"/>
</dbReference>
<gene>
    <name evidence="2" type="ORF">ABWK59_32955</name>
</gene>
<dbReference type="Pfam" id="PF13517">
    <property type="entry name" value="FG-GAP_3"/>
    <property type="match status" value="2"/>
</dbReference>
<protein>
    <submittedName>
        <fullName evidence="2">VCBS repeat-containing protein</fullName>
    </submittedName>
</protein>